<comment type="caution">
    <text evidence="2">The sequence shown here is derived from an EMBL/GenBank/DDBJ whole genome shotgun (WGS) entry which is preliminary data.</text>
</comment>
<evidence type="ECO:0000256" key="1">
    <source>
        <dbReference type="SAM" id="SignalP"/>
    </source>
</evidence>
<feature type="chain" id="PRO_5043583657" description="Secreted protein" evidence="1">
    <location>
        <begin position="22"/>
        <end position="75"/>
    </location>
</feature>
<dbReference type="AlphaFoldDB" id="A0AAV0H8T5"/>
<accession>A0AAV0H8T5</accession>
<evidence type="ECO:0000313" key="3">
    <source>
        <dbReference type="Proteomes" id="UP001154282"/>
    </source>
</evidence>
<evidence type="ECO:0000313" key="2">
    <source>
        <dbReference type="EMBL" id="CAI0381277.1"/>
    </source>
</evidence>
<reference evidence="2" key="1">
    <citation type="submission" date="2022-08" db="EMBL/GenBank/DDBJ databases">
        <authorList>
            <person name="Gutierrez-Valencia J."/>
        </authorList>
    </citation>
    <scope>NUCLEOTIDE SEQUENCE</scope>
</reference>
<protein>
    <recommendedName>
        <fullName evidence="4">Secreted protein</fullName>
    </recommendedName>
</protein>
<evidence type="ECO:0008006" key="4">
    <source>
        <dbReference type="Google" id="ProtNLM"/>
    </source>
</evidence>
<proteinExistence type="predicted"/>
<feature type="signal peptide" evidence="1">
    <location>
        <begin position="1"/>
        <end position="21"/>
    </location>
</feature>
<keyword evidence="1" id="KW-0732">Signal</keyword>
<name>A0AAV0H8T5_9ROSI</name>
<organism evidence="2 3">
    <name type="scientific">Linum tenue</name>
    <dbReference type="NCBI Taxonomy" id="586396"/>
    <lineage>
        <taxon>Eukaryota</taxon>
        <taxon>Viridiplantae</taxon>
        <taxon>Streptophyta</taxon>
        <taxon>Embryophyta</taxon>
        <taxon>Tracheophyta</taxon>
        <taxon>Spermatophyta</taxon>
        <taxon>Magnoliopsida</taxon>
        <taxon>eudicotyledons</taxon>
        <taxon>Gunneridae</taxon>
        <taxon>Pentapetalae</taxon>
        <taxon>rosids</taxon>
        <taxon>fabids</taxon>
        <taxon>Malpighiales</taxon>
        <taxon>Linaceae</taxon>
        <taxon>Linum</taxon>
    </lineage>
</organism>
<keyword evidence="3" id="KW-1185">Reference proteome</keyword>
<gene>
    <name evidence="2" type="ORF">LITE_LOCUS3078</name>
</gene>
<sequence>MGRPFCIATLLLMSNTAPAPSLTWLEFPKVVVPSFLKTGFNLAQSCSSHTKENYQAFFRYTLHYHILHMQPYLCA</sequence>
<dbReference type="Proteomes" id="UP001154282">
    <property type="component" value="Unassembled WGS sequence"/>
</dbReference>
<dbReference type="EMBL" id="CAMGYJ010000002">
    <property type="protein sequence ID" value="CAI0381277.1"/>
    <property type="molecule type" value="Genomic_DNA"/>
</dbReference>